<dbReference type="PANTHER" id="PTHR10971">
    <property type="entry name" value="MRNA EXPORT FACTOR AND BUB3"/>
    <property type="match status" value="1"/>
</dbReference>
<gene>
    <name evidence="4" type="primary">TBLA0E03320</name>
    <name evidence="4" type="ORF">TBLA_0E03320</name>
</gene>
<dbReference type="KEGG" id="tbl:TBLA_0E03320"/>
<dbReference type="EMBL" id="HE806320">
    <property type="protein sequence ID" value="CCH61386.1"/>
    <property type="molecule type" value="Genomic_DNA"/>
</dbReference>
<evidence type="ECO:0000256" key="1">
    <source>
        <dbReference type="ARBA" id="ARBA00022574"/>
    </source>
</evidence>
<dbReference type="RefSeq" id="XP_004180905.1">
    <property type="nucleotide sequence ID" value="XM_004180857.1"/>
</dbReference>
<dbReference type="GO" id="GO:0033597">
    <property type="term" value="C:mitotic checkpoint complex"/>
    <property type="evidence" value="ECO:0007669"/>
    <property type="project" value="EnsemblFungi"/>
</dbReference>
<evidence type="ECO:0000256" key="2">
    <source>
        <dbReference type="ARBA" id="ARBA00022737"/>
    </source>
</evidence>
<name>I2H4T4_HENB6</name>
<accession>I2H4T4</accession>
<evidence type="ECO:0000313" key="5">
    <source>
        <dbReference type="Proteomes" id="UP000002866"/>
    </source>
</evidence>
<dbReference type="InterPro" id="IPR019775">
    <property type="entry name" value="WD40_repeat_CS"/>
</dbReference>
<organism evidence="4 5">
    <name type="scientific">Henningerozyma blattae (strain ATCC 34711 / CBS 6284 / DSM 70876 / NBRC 10599 / NRRL Y-10934 / UCD 77-7)</name>
    <name type="common">Yeast</name>
    <name type="synonym">Tetrapisispora blattae</name>
    <dbReference type="NCBI Taxonomy" id="1071380"/>
    <lineage>
        <taxon>Eukaryota</taxon>
        <taxon>Fungi</taxon>
        <taxon>Dikarya</taxon>
        <taxon>Ascomycota</taxon>
        <taxon>Saccharomycotina</taxon>
        <taxon>Saccharomycetes</taxon>
        <taxon>Saccharomycetales</taxon>
        <taxon>Saccharomycetaceae</taxon>
        <taxon>Henningerozyma</taxon>
    </lineage>
</organism>
<dbReference type="eggNOG" id="KOG1036">
    <property type="taxonomic scope" value="Eukaryota"/>
</dbReference>
<protein>
    <submittedName>
        <fullName evidence="4">Uncharacterized protein</fullName>
    </submittedName>
</protein>
<dbReference type="OrthoDB" id="10262475at2759"/>
<dbReference type="InterPro" id="IPR015943">
    <property type="entry name" value="WD40/YVTN_repeat-like_dom_sf"/>
</dbReference>
<dbReference type="GO" id="GO:1902499">
    <property type="term" value="P:positive regulation of protein autoubiquitination"/>
    <property type="evidence" value="ECO:0007669"/>
    <property type="project" value="EnsemblFungi"/>
</dbReference>
<dbReference type="GO" id="GO:1990298">
    <property type="term" value="C:bub1-bub3 complex"/>
    <property type="evidence" value="ECO:0007669"/>
    <property type="project" value="EnsemblFungi"/>
</dbReference>
<keyword evidence="5" id="KW-1185">Reference proteome</keyword>
<dbReference type="PROSITE" id="PS00678">
    <property type="entry name" value="WD_REPEATS_1"/>
    <property type="match status" value="1"/>
</dbReference>
<dbReference type="SUPFAM" id="SSF50978">
    <property type="entry name" value="WD40 repeat-like"/>
    <property type="match status" value="1"/>
</dbReference>
<dbReference type="InterPro" id="IPR036322">
    <property type="entry name" value="WD40_repeat_dom_sf"/>
</dbReference>
<feature type="repeat" description="WD" evidence="3">
    <location>
        <begin position="236"/>
        <end position="270"/>
    </location>
</feature>
<dbReference type="GO" id="GO:0044774">
    <property type="term" value="P:mitotic DNA integrity checkpoint signaling"/>
    <property type="evidence" value="ECO:0007669"/>
    <property type="project" value="EnsemblFungi"/>
</dbReference>
<dbReference type="GO" id="GO:0043130">
    <property type="term" value="F:ubiquitin binding"/>
    <property type="evidence" value="ECO:0007669"/>
    <property type="project" value="EnsemblFungi"/>
</dbReference>
<keyword evidence="2" id="KW-0677">Repeat</keyword>
<dbReference type="FunCoup" id="I2H4T4">
    <property type="interactions" value="297"/>
</dbReference>
<dbReference type="GeneID" id="14496459"/>
<dbReference type="HOGENOM" id="CLU_038526_2_0_1"/>
<proteinExistence type="predicted"/>
<dbReference type="GO" id="GO:0007094">
    <property type="term" value="P:mitotic spindle assembly checkpoint signaling"/>
    <property type="evidence" value="ECO:0007669"/>
    <property type="project" value="EnsemblFungi"/>
</dbReference>
<dbReference type="OMA" id="TPEKVYT"/>
<sequence length="319" mass="35335">MSNIVELNPVPQDYIGGMAFVGHDQFVVACWDGSVTLYSVDENNMIADVNRITHTAGLISVAVVLDYVFVGSVEGELFFVDFENGTLVESGENSSNLGICSLCSSKAHIITGSWDGLLQVVDPYSNLVVSKHQLPKGEKILAIDGTENGMLLVGSTGKHIRLFKIDEYGQLNQTSNLDFRLKFQIRDIKIAPDFQSYAYGGIDGRVAVEYFENPTQTYAFRCHYLNLEDAQITYPVNSICFAPNTNTLYTSGSDGLVSLWDLSIRKRIQQFPRFNNNAVVKLICNGRILLVATSDDSFKTNAVNDEVELANSQIYLVRL</sequence>
<keyword evidence="1 3" id="KW-0853">WD repeat</keyword>
<dbReference type="SMART" id="SM00320">
    <property type="entry name" value="WD40"/>
    <property type="match status" value="5"/>
</dbReference>
<reference evidence="4 5" key="1">
    <citation type="journal article" date="2011" name="Proc. Natl. Acad. Sci. U.S.A.">
        <title>Evolutionary erosion of yeast sex chromosomes by mating-type switching accidents.</title>
        <authorList>
            <person name="Gordon J.L."/>
            <person name="Armisen D."/>
            <person name="Proux-Wera E."/>
            <person name="Oheigeartaigh S.S."/>
            <person name="Byrne K.P."/>
            <person name="Wolfe K.H."/>
        </authorList>
    </citation>
    <scope>NUCLEOTIDE SEQUENCE [LARGE SCALE GENOMIC DNA]</scope>
    <source>
        <strain evidence="5">ATCC 34711 / CBS 6284 / DSM 70876 / NBRC 10599 / NRRL Y-10934 / UCD 77-7</strain>
    </source>
</reference>
<evidence type="ECO:0000313" key="4">
    <source>
        <dbReference type="EMBL" id="CCH61386.1"/>
    </source>
</evidence>
<dbReference type="STRING" id="1071380.I2H4T4"/>
<dbReference type="Gene3D" id="2.130.10.10">
    <property type="entry name" value="YVTN repeat-like/Quinoprotein amine dehydrogenase"/>
    <property type="match status" value="1"/>
</dbReference>
<dbReference type="Pfam" id="PF00400">
    <property type="entry name" value="WD40"/>
    <property type="match status" value="1"/>
</dbReference>
<dbReference type="PROSITE" id="PS50082">
    <property type="entry name" value="WD_REPEATS_2"/>
    <property type="match status" value="1"/>
</dbReference>
<dbReference type="InParanoid" id="I2H4T4"/>
<dbReference type="Proteomes" id="UP000002866">
    <property type="component" value="Chromosome 5"/>
</dbReference>
<dbReference type="GO" id="GO:0000776">
    <property type="term" value="C:kinetochore"/>
    <property type="evidence" value="ECO:0007669"/>
    <property type="project" value="EnsemblFungi"/>
</dbReference>
<dbReference type="AlphaFoldDB" id="I2H4T4"/>
<dbReference type="InterPro" id="IPR001680">
    <property type="entry name" value="WD40_rpt"/>
</dbReference>
<evidence type="ECO:0000256" key="3">
    <source>
        <dbReference type="PROSITE-ProRule" id="PRU00221"/>
    </source>
</evidence>